<accession>A0A6A9QX32</accession>
<feature type="transmembrane region" description="Helical" evidence="1">
    <location>
        <begin position="168"/>
        <end position="196"/>
    </location>
</feature>
<dbReference type="AlphaFoldDB" id="A0A6A9QX32"/>
<keyword evidence="1" id="KW-0812">Transmembrane</keyword>
<feature type="transmembrane region" description="Helical" evidence="1">
    <location>
        <begin position="264"/>
        <end position="288"/>
    </location>
</feature>
<feature type="transmembrane region" description="Helical" evidence="1">
    <location>
        <begin position="340"/>
        <end position="362"/>
    </location>
</feature>
<evidence type="ECO:0000256" key="1">
    <source>
        <dbReference type="SAM" id="Phobius"/>
    </source>
</evidence>
<evidence type="ECO:0000313" key="3">
    <source>
        <dbReference type="Proteomes" id="UP000470772"/>
    </source>
</evidence>
<organism evidence="2 3">
    <name type="scientific">Sulfuracidifex metallicus DSM 6482 = JCM 9184</name>
    <dbReference type="NCBI Taxonomy" id="523847"/>
    <lineage>
        <taxon>Archaea</taxon>
        <taxon>Thermoproteota</taxon>
        <taxon>Thermoprotei</taxon>
        <taxon>Sulfolobales</taxon>
        <taxon>Sulfolobaceae</taxon>
        <taxon>Sulfuracidifex</taxon>
    </lineage>
</organism>
<feature type="transmembrane region" description="Helical" evidence="1">
    <location>
        <begin position="451"/>
        <end position="468"/>
    </location>
</feature>
<keyword evidence="1" id="KW-1133">Transmembrane helix</keyword>
<feature type="transmembrane region" description="Helical" evidence="1">
    <location>
        <begin position="410"/>
        <end position="431"/>
    </location>
</feature>
<feature type="transmembrane region" description="Helical" evidence="1">
    <location>
        <begin position="294"/>
        <end position="319"/>
    </location>
</feature>
<reference evidence="2 3" key="1">
    <citation type="submission" date="2019-10" db="EMBL/GenBank/DDBJ databases">
        <title>Sequencing and Assembly of Multiple Reported Metal-Biooxidizing Members of the Extremely Thermoacidophilic Archaeal Family Sulfolobaceae.</title>
        <authorList>
            <person name="Counts J.A."/>
            <person name="Kelly R.M."/>
        </authorList>
    </citation>
    <scope>NUCLEOTIDE SEQUENCE [LARGE SCALE GENOMIC DNA]</scope>
    <source>
        <strain evidence="2 3">DSM 6482</strain>
    </source>
</reference>
<feature type="transmembrane region" description="Helical" evidence="1">
    <location>
        <begin position="368"/>
        <end position="389"/>
    </location>
</feature>
<proteinExistence type="predicted"/>
<gene>
    <name evidence="2" type="ORF">GC250_09160</name>
</gene>
<feature type="transmembrane region" description="Helical" evidence="1">
    <location>
        <begin position="21"/>
        <end position="44"/>
    </location>
</feature>
<protein>
    <submittedName>
        <fullName evidence="2">Uncharacterized protein</fullName>
    </submittedName>
</protein>
<feature type="transmembrane region" description="Helical" evidence="1">
    <location>
        <begin position="64"/>
        <end position="83"/>
    </location>
</feature>
<keyword evidence="3" id="KW-1185">Reference proteome</keyword>
<dbReference type="EMBL" id="WGGD01000005">
    <property type="protein sequence ID" value="MUN29602.1"/>
    <property type="molecule type" value="Genomic_DNA"/>
</dbReference>
<dbReference type="Proteomes" id="UP000470772">
    <property type="component" value="Unassembled WGS sequence"/>
</dbReference>
<sequence>MSNRIHPVKLKLIWFLLRSRFSVPLIVIYLLGIIFAVVEFYFSIEAYFGINNLAEVYARNLTFMNIYFLFGTIPLAFLTPTPTKADAFNVFTLPYPMEEMYDNWFGFQFFYRLMFLGFFSAAFQVDVLSPFGLPFVLEYSLTGAFLSPVNMVNRKMKPLFYGGQLAEALSFAFLPTLVSIGISTLITLASMTTYLLMRSRYDPVEFLSTLFSADNREVGQDRVIVSSSGEKALIINRLKNPLLVLTFNVSGQLKIIKPRINGRVIMFLLSIAGGTFTLMMSTFLRNYLNVLGGYYVVGLAFYLVFIFMVQWLVVGTLAFERPWLGVQIFGARRYFRDVHISNLTNLTLAWVVIFAFSIISSLFVSLKILFLAILVLPSSWLLYLISFVASASSLPNVQTIVDESQPYVSTVRNVVGISFLNFVPFFVLLVTSEIAGFVSTFTFMEISLAETLAIFALVWGIIATGIYYNSLLRVMALKGYF</sequence>
<keyword evidence="1" id="KW-0472">Membrane</keyword>
<evidence type="ECO:0000313" key="2">
    <source>
        <dbReference type="EMBL" id="MUN29602.1"/>
    </source>
</evidence>
<comment type="caution">
    <text evidence="2">The sequence shown here is derived from an EMBL/GenBank/DDBJ whole genome shotgun (WGS) entry which is preliminary data.</text>
</comment>
<name>A0A6A9QX32_SULME</name>